<proteinExistence type="predicted"/>
<evidence type="ECO:0000256" key="1">
    <source>
        <dbReference type="SAM" id="MobiDB-lite"/>
    </source>
</evidence>
<gene>
    <name evidence="3" type="ORF">MGWOODY_XGa1466</name>
</gene>
<dbReference type="AlphaFoldDB" id="A0A160TU42"/>
<dbReference type="SUPFAM" id="SSF81296">
    <property type="entry name" value="E set domains"/>
    <property type="match status" value="1"/>
</dbReference>
<dbReference type="Gene3D" id="2.60.40.10">
    <property type="entry name" value="Immunoglobulins"/>
    <property type="match status" value="1"/>
</dbReference>
<feature type="compositionally biased region" description="Polar residues" evidence="1">
    <location>
        <begin position="85"/>
        <end position="94"/>
    </location>
</feature>
<dbReference type="Pfam" id="PF08770">
    <property type="entry name" value="SoxZ"/>
    <property type="match status" value="1"/>
</dbReference>
<feature type="region of interest" description="Disordered" evidence="1">
    <location>
        <begin position="85"/>
        <end position="104"/>
    </location>
</feature>
<dbReference type="InterPro" id="IPR014756">
    <property type="entry name" value="Ig_E-set"/>
</dbReference>
<sequence length="104" mass="11045">MAATKMKIKKDKSGGHVVMVLVKHPMETGNRKDKKTGKKVPAHYVKTMVFTHNGAAVAQASLGPAVSKNPLTQILLTNSNSGDTVSVQWTDNQGETGGTEATIK</sequence>
<evidence type="ECO:0000313" key="3">
    <source>
        <dbReference type="EMBL" id="CUS53500.1"/>
    </source>
</evidence>
<accession>A0A160TU42</accession>
<reference evidence="3" key="1">
    <citation type="submission" date="2015-10" db="EMBL/GenBank/DDBJ databases">
        <authorList>
            <person name="Gilbert D.G."/>
        </authorList>
    </citation>
    <scope>NUCLEOTIDE SEQUENCE</scope>
</reference>
<evidence type="ECO:0000259" key="2">
    <source>
        <dbReference type="Pfam" id="PF08770"/>
    </source>
</evidence>
<dbReference type="EMBL" id="CZRL01000097">
    <property type="protein sequence ID" value="CUS53500.1"/>
    <property type="molecule type" value="Genomic_DNA"/>
</dbReference>
<protein>
    <submittedName>
        <fullName evidence="3">Sulfur oxidation protein SoxZ</fullName>
    </submittedName>
</protein>
<dbReference type="NCBIfam" id="TIGR04490">
    <property type="entry name" value="SoxZ_true"/>
    <property type="match status" value="1"/>
</dbReference>
<dbReference type="InterPro" id="IPR030995">
    <property type="entry name" value="SoxZ"/>
</dbReference>
<feature type="domain" description="Sulphur oxidation protein SoxZ" evidence="2">
    <location>
        <begin position="12"/>
        <end position="100"/>
    </location>
</feature>
<name>A0A160TU42_9ZZZZ</name>
<dbReference type="InterPro" id="IPR014880">
    <property type="entry name" value="SoxZ_dom"/>
</dbReference>
<organism evidence="3">
    <name type="scientific">hydrothermal vent metagenome</name>
    <dbReference type="NCBI Taxonomy" id="652676"/>
    <lineage>
        <taxon>unclassified sequences</taxon>
        <taxon>metagenomes</taxon>
        <taxon>ecological metagenomes</taxon>
    </lineage>
</organism>
<dbReference type="InterPro" id="IPR013783">
    <property type="entry name" value="Ig-like_fold"/>
</dbReference>